<evidence type="ECO:0000313" key="6">
    <source>
        <dbReference type="Proteomes" id="UP000786183"/>
    </source>
</evidence>
<evidence type="ECO:0000256" key="3">
    <source>
        <dbReference type="ARBA" id="ARBA00023172"/>
    </source>
</evidence>
<proteinExistence type="inferred from homology"/>
<comment type="caution">
    <text evidence="5">The sequence shown here is derived from an EMBL/GenBank/DDBJ whole genome shotgun (WGS) entry which is preliminary data.</text>
</comment>
<dbReference type="Proteomes" id="UP000786183">
    <property type="component" value="Unassembled WGS sequence"/>
</dbReference>
<dbReference type="PANTHER" id="PTHR30349:SF64">
    <property type="entry name" value="PROPHAGE INTEGRASE INTD-RELATED"/>
    <property type="match status" value="1"/>
</dbReference>
<name>A0ABS7WW25_9BACT</name>
<evidence type="ECO:0000256" key="2">
    <source>
        <dbReference type="ARBA" id="ARBA00023125"/>
    </source>
</evidence>
<dbReference type="Pfam" id="PF00589">
    <property type="entry name" value="Phage_integrase"/>
    <property type="match status" value="1"/>
</dbReference>
<keyword evidence="2" id="KW-0238">DNA-binding</keyword>
<comment type="similarity">
    <text evidence="1">Belongs to the 'phage' integrase family.</text>
</comment>
<dbReference type="PROSITE" id="PS51898">
    <property type="entry name" value="TYR_RECOMBINASE"/>
    <property type="match status" value="1"/>
</dbReference>
<evidence type="ECO:0000259" key="4">
    <source>
        <dbReference type="PROSITE" id="PS51898"/>
    </source>
</evidence>
<sequence>MFLNYFLNIFKKIKKLFFAIAKPSKIAKHSKLSQLCKLNTKLSHIKQTTKSTRFFLHKTLFSYLEDKAISTYTNLDFYSLLNSLLNKGLKQSSIKQIISYASSAFNLAIDLNIISQNPTTKTIKKLKPSIQNNKKTFKLSQIKSLLLTSASELQTFLYFAFFTGARAGEILALTNSSINYKQNYILITLNKTRYGISTPKNNQSRKIYMPELLKEHLQKIKFKSFTQSYHSIYYSFKKLLKKHNIKQKSLHSTRHTYASLLTNKNVNLPLIAKLLGHKDISMLSKVYSHNIYSRAEQQKLKKIFNLRKF</sequence>
<protein>
    <submittedName>
        <fullName evidence="5">Site-specific integrase</fullName>
    </submittedName>
</protein>
<accession>A0ABS7WW25</accession>
<dbReference type="SUPFAM" id="SSF56349">
    <property type="entry name" value="DNA breaking-rejoining enzymes"/>
    <property type="match status" value="1"/>
</dbReference>
<dbReference type="Gene3D" id="1.10.150.130">
    <property type="match status" value="1"/>
</dbReference>
<dbReference type="CDD" id="cd01189">
    <property type="entry name" value="INT_ICEBs1_C_like"/>
    <property type="match status" value="1"/>
</dbReference>
<organism evidence="5 6">
    <name type="scientific">Campylobacter canadensis</name>
    <dbReference type="NCBI Taxonomy" id="449520"/>
    <lineage>
        <taxon>Bacteria</taxon>
        <taxon>Pseudomonadati</taxon>
        <taxon>Campylobacterota</taxon>
        <taxon>Epsilonproteobacteria</taxon>
        <taxon>Campylobacterales</taxon>
        <taxon>Campylobacteraceae</taxon>
        <taxon>Campylobacter</taxon>
    </lineage>
</organism>
<dbReference type="InterPro" id="IPR011010">
    <property type="entry name" value="DNA_brk_join_enz"/>
</dbReference>
<feature type="domain" description="Tyr recombinase" evidence="4">
    <location>
        <begin position="132"/>
        <end position="302"/>
    </location>
</feature>
<dbReference type="RefSeq" id="WP_172230454.1">
    <property type="nucleotide sequence ID" value="NZ_CP035946.1"/>
</dbReference>
<keyword evidence="6" id="KW-1185">Reference proteome</keyword>
<dbReference type="InterPro" id="IPR013762">
    <property type="entry name" value="Integrase-like_cat_sf"/>
</dbReference>
<evidence type="ECO:0000313" key="5">
    <source>
        <dbReference type="EMBL" id="MBZ7988175.1"/>
    </source>
</evidence>
<dbReference type="InterPro" id="IPR050090">
    <property type="entry name" value="Tyrosine_recombinase_XerCD"/>
</dbReference>
<gene>
    <name evidence="5" type="ORF">AVCANL283_08750</name>
</gene>
<dbReference type="InterPro" id="IPR002104">
    <property type="entry name" value="Integrase_catalytic"/>
</dbReference>
<dbReference type="PANTHER" id="PTHR30349">
    <property type="entry name" value="PHAGE INTEGRASE-RELATED"/>
    <property type="match status" value="1"/>
</dbReference>
<dbReference type="EMBL" id="JACGBB010000050">
    <property type="protein sequence ID" value="MBZ7988175.1"/>
    <property type="molecule type" value="Genomic_DNA"/>
</dbReference>
<evidence type="ECO:0000256" key="1">
    <source>
        <dbReference type="ARBA" id="ARBA00008857"/>
    </source>
</evidence>
<dbReference type="Gene3D" id="1.10.443.10">
    <property type="entry name" value="Intergrase catalytic core"/>
    <property type="match status" value="1"/>
</dbReference>
<reference evidence="5 6" key="1">
    <citation type="submission" date="2020-07" db="EMBL/GenBank/DDBJ databases">
        <title>Transfer of Campylobacter canadensis to the novel genus Avispirillum gen. nov., that also includes two novel species recovered from migratory waterfowl: Avispirillum anseris sp. nov. and Avispirillum brantae sp. nov.</title>
        <authorList>
            <person name="Miller W.G."/>
            <person name="Chapman M.H."/>
            <person name="Yee E."/>
            <person name="Inglis G.D."/>
        </authorList>
    </citation>
    <scope>NUCLEOTIDE SEQUENCE [LARGE SCALE GENOMIC DNA]</scope>
    <source>
        <strain evidence="5 6">L283</strain>
    </source>
</reference>
<keyword evidence="3" id="KW-0233">DNA recombination</keyword>
<dbReference type="InterPro" id="IPR010998">
    <property type="entry name" value="Integrase_recombinase_N"/>
</dbReference>